<dbReference type="Gene3D" id="4.10.860.10">
    <property type="entry name" value="UVR domain"/>
    <property type="match status" value="1"/>
</dbReference>
<evidence type="ECO:0000259" key="7">
    <source>
        <dbReference type="PROSITE" id="PS50164"/>
    </source>
</evidence>
<dbReference type="InterPro" id="IPR050066">
    <property type="entry name" value="UvrABC_protein_C"/>
</dbReference>
<keyword evidence="1" id="KW-0963">Cytoplasm</keyword>
<dbReference type="RefSeq" id="WP_127190627.1">
    <property type="nucleotide sequence ID" value="NZ_RZNY01000002.1"/>
</dbReference>
<comment type="caution">
    <text evidence="8">The sequence shown here is derived from an EMBL/GenBank/DDBJ whole genome shotgun (WGS) entry which is preliminary data.</text>
</comment>
<dbReference type="PROSITE" id="PS50151">
    <property type="entry name" value="UVR"/>
    <property type="match status" value="1"/>
</dbReference>
<dbReference type="Proteomes" id="UP000279446">
    <property type="component" value="Unassembled WGS sequence"/>
</dbReference>
<evidence type="ECO:0000313" key="9">
    <source>
        <dbReference type="Proteomes" id="UP000279446"/>
    </source>
</evidence>
<dbReference type="PROSITE" id="PS50164">
    <property type="entry name" value="GIY_YIG"/>
    <property type="match status" value="1"/>
</dbReference>
<keyword evidence="2" id="KW-0227">DNA damage</keyword>
<evidence type="ECO:0000256" key="1">
    <source>
        <dbReference type="ARBA" id="ARBA00022490"/>
    </source>
</evidence>
<protein>
    <submittedName>
        <fullName evidence="8">Excinuclease ABC subunit C</fullName>
    </submittedName>
</protein>
<dbReference type="InterPro" id="IPR047296">
    <property type="entry name" value="GIY-YIG_UvrC_Cho"/>
</dbReference>
<evidence type="ECO:0000256" key="5">
    <source>
        <dbReference type="ARBA" id="ARBA00023204"/>
    </source>
</evidence>
<dbReference type="AlphaFoldDB" id="A0A433YEA7"/>
<organism evidence="8 9">
    <name type="scientific">Paenibacillus anaericanus</name>
    <dbReference type="NCBI Taxonomy" id="170367"/>
    <lineage>
        <taxon>Bacteria</taxon>
        <taxon>Bacillati</taxon>
        <taxon>Bacillota</taxon>
        <taxon>Bacilli</taxon>
        <taxon>Bacillales</taxon>
        <taxon>Paenibacillaceae</taxon>
        <taxon>Paenibacillus</taxon>
    </lineage>
</organism>
<dbReference type="InterPro" id="IPR001943">
    <property type="entry name" value="UVR_dom"/>
</dbReference>
<dbReference type="EMBL" id="RZNY01000002">
    <property type="protein sequence ID" value="RUT48206.1"/>
    <property type="molecule type" value="Genomic_DNA"/>
</dbReference>
<dbReference type="InterPro" id="IPR035901">
    <property type="entry name" value="GIY-YIG_endonuc_sf"/>
</dbReference>
<dbReference type="GO" id="GO:0009380">
    <property type="term" value="C:excinuclease repair complex"/>
    <property type="evidence" value="ECO:0007669"/>
    <property type="project" value="TreeGrafter"/>
</dbReference>
<keyword evidence="5" id="KW-0234">DNA repair</keyword>
<keyword evidence="4" id="KW-0267">Excision nuclease</keyword>
<feature type="domain" description="UVR" evidence="6">
    <location>
        <begin position="201"/>
        <end position="236"/>
    </location>
</feature>
<reference evidence="8 9" key="1">
    <citation type="submission" date="2018-12" db="EMBL/GenBank/DDBJ databases">
        <authorList>
            <person name="Sun L."/>
            <person name="Chen Z."/>
        </authorList>
    </citation>
    <scope>NUCLEOTIDE SEQUENCE [LARGE SCALE GENOMIC DNA]</scope>
    <source>
        <strain evidence="8 9">DSM 15890</strain>
    </source>
</reference>
<gene>
    <name evidence="8" type="ORF">EJP82_03480</name>
</gene>
<evidence type="ECO:0000256" key="4">
    <source>
        <dbReference type="ARBA" id="ARBA00022881"/>
    </source>
</evidence>
<evidence type="ECO:0000259" key="6">
    <source>
        <dbReference type="PROSITE" id="PS50151"/>
    </source>
</evidence>
<evidence type="ECO:0000313" key="8">
    <source>
        <dbReference type="EMBL" id="RUT48206.1"/>
    </source>
</evidence>
<dbReference type="InterPro" id="IPR000305">
    <property type="entry name" value="GIY-YIG_endonuc"/>
</dbReference>
<dbReference type="SUPFAM" id="SSF46600">
    <property type="entry name" value="C-terminal UvrC-binding domain of UvrB"/>
    <property type="match status" value="1"/>
</dbReference>
<dbReference type="PANTHER" id="PTHR30562">
    <property type="entry name" value="UVRC/OXIDOREDUCTASE"/>
    <property type="match status" value="1"/>
</dbReference>
<dbReference type="FunFam" id="3.40.1440.10:FF:000001">
    <property type="entry name" value="UvrABC system protein C"/>
    <property type="match status" value="1"/>
</dbReference>
<sequence>MKEKLNNLPSSPGVYLMKDSLGGIIYVGKSKNLKKRVQSYFYQNKSHTPKVKKLVQHVRDLDYMVTDTEFEAFMTECELIQKHKPMYNRKMKNPLAYTYIVIQRTGGLRRIEITNNPMSDNPEQVHFGPYTANKNAVEKAIQGIEECYKIACNHSFSANTNTPCLNYSLGLCLGMCIGGEAIVKYNLIMDRLMGLLGDTDRSLYEEMEQSMLDAAEQFDFERAAKYRDYIAAVNFLLNKEKVIGFTEENRNIVILEYLSEDRVKLFLIKRNTVLFSEKYTVNDSVNEEQTARVKALILRYFEVESASLSSKVTRDEIDQAQIIYSYLQGSSCHYLIIPEVWLIAEDHTDLNAALGDLFLRAEVD</sequence>
<accession>A0A433YEA7</accession>
<dbReference type="Pfam" id="PF02151">
    <property type="entry name" value="UVR"/>
    <property type="match status" value="1"/>
</dbReference>
<feature type="domain" description="GIY-YIG" evidence="7">
    <location>
        <begin position="10"/>
        <end position="89"/>
    </location>
</feature>
<proteinExistence type="predicted"/>
<keyword evidence="3" id="KW-0228">DNA excision</keyword>
<dbReference type="PANTHER" id="PTHR30562:SF1">
    <property type="entry name" value="UVRABC SYSTEM PROTEIN C"/>
    <property type="match status" value="1"/>
</dbReference>
<dbReference type="GO" id="GO:0004518">
    <property type="term" value="F:nuclease activity"/>
    <property type="evidence" value="ECO:0007669"/>
    <property type="project" value="UniProtKB-KW"/>
</dbReference>
<evidence type="ECO:0000256" key="3">
    <source>
        <dbReference type="ARBA" id="ARBA00022769"/>
    </source>
</evidence>
<keyword evidence="9" id="KW-1185">Reference proteome</keyword>
<name>A0A433YEA7_9BACL</name>
<dbReference type="InterPro" id="IPR036876">
    <property type="entry name" value="UVR_dom_sf"/>
</dbReference>
<evidence type="ECO:0000256" key="2">
    <source>
        <dbReference type="ARBA" id="ARBA00022763"/>
    </source>
</evidence>
<dbReference type="OrthoDB" id="9804933at2"/>
<dbReference type="SUPFAM" id="SSF82771">
    <property type="entry name" value="GIY-YIG endonuclease"/>
    <property type="match status" value="1"/>
</dbReference>
<dbReference type="GO" id="GO:0006289">
    <property type="term" value="P:nucleotide-excision repair"/>
    <property type="evidence" value="ECO:0007669"/>
    <property type="project" value="InterPro"/>
</dbReference>
<dbReference type="Gene3D" id="3.40.1440.10">
    <property type="entry name" value="GIY-YIG endonuclease"/>
    <property type="match status" value="1"/>
</dbReference>
<dbReference type="Pfam" id="PF01541">
    <property type="entry name" value="GIY-YIG"/>
    <property type="match status" value="1"/>
</dbReference>
<dbReference type="SMART" id="SM00465">
    <property type="entry name" value="GIYc"/>
    <property type="match status" value="1"/>
</dbReference>
<dbReference type="CDD" id="cd10434">
    <property type="entry name" value="GIY-YIG_UvrC_Cho"/>
    <property type="match status" value="1"/>
</dbReference>